<evidence type="ECO:0000313" key="4">
    <source>
        <dbReference type="Proteomes" id="UP000604046"/>
    </source>
</evidence>
<dbReference type="PANTHER" id="PTHR45847:SF6">
    <property type="entry name" value="FATTY ACID AMIDE HYDROLASE"/>
    <property type="match status" value="1"/>
</dbReference>
<dbReference type="PANTHER" id="PTHR45847">
    <property type="entry name" value="FATTY ACID AMIDE HYDROLASE"/>
    <property type="match status" value="1"/>
</dbReference>
<evidence type="ECO:0000256" key="1">
    <source>
        <dbReference type="SAM" id="MobiDB-lite"/>
    </source>
</evidence>
<evidence type="ECO:0000313" key="3">
    <source>
        <dbReference type="EMBL" id="CAE7224980.1"/>
    </source>
</evidence>
<dbReference type="PROSITE" id="PS50853">
    <property type="entry name" value="FN3"/>
    <property type="match status" value="1"/>
</dbReference>
<dbReference type="SUPFAM" id="SSF75304">
    <property type="entry name" value="Amidase signature (AS) enzymes"/>
    <property type="match status" value="1"/>
</dbReference>
<dbReference type="Gene3D" id="3.90.1300.10">
    <property type="entry name" value="Amidase signature (AS) domain"/>
    <property type="match status" value="1"/>
</dbReference>
<dbReference type="AlphaFoldDB" id="A0A812KCC6"/>
<evidence type="ECO:0000259" key="2">
    <source>
        <dbReference type="PROSITE" id="PS50853"/>
    </source>
</evidence>
<feature type="region of interest" description="Disordered" evidence="1">
    <location>
        <begin position="945"/>
        <end position="985"/>
    </location>
</feature>
<dbReference type="GO" id="GO:0009062">
    <property type="term" value="P:fatty acid catabolic process"/>
    <property type="evidence" value="ECO:0007669"/>
    <property type="project" value="TreeGrafter"/>
</dbReference>
<dbReference type="InterPro" id="IPR023631">
    <property type="entry name" value="Amidase_dom"/>
</dbReference>
<gene>
    <name evidence="3" type="primary">faah-1</name>
    <name evidence="3" type="ORF">SNAT2548_LOCUS8626</name>
</gene>
<dbReference type="InterPro" id="IPR052096">
    <property type="entry name" value="Endocannabinoid_amidase"/>
</dbReference>
<comment type="caution">
    <text evidence="3">The sequence shown here is derived from an EMBL/GenBank/DDBJ whole genome shotgun (WGS) entry which is preliminary data.</text>
</comment>
<dbReference type="CDD" id="cd00063">
    <property type="entry name" value="FN3"/>
    <property type="match status" value="1"/>
</dbReference>
<dbReference type="InterPro" id="IPR036928">
    <property type="entry name" value="AS_sf"/>
</dbReference>
<keyword evidence="4" id="KW-1185">Reference proteome</keyword>
<dbReference type="Proteomes" id="UP000604046">
    <property type="component" value="Unassembled WGS sequence"/>
</dbReference>
<feature type="compositionally biased region" description="Polar residues" evidence="1">
    <location>
        <begin position="433"/>
        <end position="443"/>
    </location>
</feature>
<feature type="region of interest" description="Disordered" evidence="1">
    <location>
        <begin position="417"/>
        <end position="448"/>
    </location>
</feature>
<dbReference type="EMBL" id="CAJNDS010000646">
    <property type="protein sequence ID" value="CAE7224980.1"/>
    <property type="molecule type" value="Genomic_DNA"/>
</dbReference>
<accession>A0A812KCC6</accession>
<dbReference type="GO" id="GO:0004040">
    <property type="term" value="F:amidase activity"/>
    <property type="evidence" value="ECO:0007669"/>
    <property type="project" value="TreeGrafter"/>
</dbReference>
<sequence length="1154" mass="126143">MDRPQTAPAKKSSAFASGPTVESADFSGNSDSLEQLDRCLAEVPKEQQDELWPAPLWPGHFCKRSLLQLRDSSGLATQQPPYSFVVRYDIRPVVKQLSEKSAYLMLLDGEKLRRAGHGSGLDVIAASKSWIAWRALCAPPHMLARDAKGKLVGETVVQPELDAHMNGEGVLLMTVVLTSDIKNRQLWQTAGDLVSYRLGSPPVLCGLCGVSVPMRELSSHQRDQCRMVVAPCPRCQKQVPIRELVTHQVSPDCLSTFSMGTQTLEKKMQDAPSQCSVPALLPAGVQTSYALYAPENLRSEEPVPALVPSAAVRWTRPPPEARPREYQLAISEFRGDSSLREQWSLLRVELLEMAMLEKRGLRAELRHELTHLRPGTKYRLELQPRAPDGSLGPAAVVVLTTLSRLAGFEGFSPEDKASLEAVQQPRQGCRPESVSQREQSTQAGPGFIPGACKSEISREIGVQAFPAVLEEAACQVDPIIPVRRDIACGEEWASFTTTGIQCKAQTYESSVQSATDVGHSSCQAQFPPRSVTGDRMAELEMDMQAAIPGARAVLRQVGNPELIRLCLALVANVLALASILMADISTEELWPMLGVLLLIIPLNGLEFAFFEELAAAIACESVSALQVLTAFRRRAEAIHNACNCVLCFVEEAWQWAEEADTHLRETGNLLGPLHGVPCSIKDHLALKGHLVTMGLRNVREQQEKRPIDRSSTLANALRSAGAIIFCKTTMTQLGETWGGGSPAHGDTLNPWDTLRTSGGSSCGEGALLGAAGSPFGIGSDVGGSVRIPASFCGICALKPTAFRLTFNWETGQTILGHPGDYGVPATPGPMARRVEDLVEVCAAVWDTPYYDSDIRIPPLPFSREATQVRRPLRIGWYTHGYVYPEPCRSVVRAVEEARDALKAAGHTLLQVQPWEACPLADIVGCDVAMERLTDTDGGLVVGAVPQSSGSQDSHPDHWSHPSSKAMVPKPGTKSTWHTKMPPTNTPKRYQAALATRDRLRDKFAKFWKESGLDLLLCPVFPFPPPPVEEVRKGSGRYIHTRIYNFMDYAAGVVPTTRVSQEDLAQGYDPKTDDVPLAEMAMRAVESSLGLPVAVQMVAPPWREEICLGGMLEAGHDNKFETAWCNARFWTTQPIPRPELLSREHARMSPRRSSA</sequence>
<dbReference type="Pfam" id="PF01425">
    <property type="entry name" value="Amidase"/>
    <property type="match status" value="1"/>
</dbReference>
<feature type="compositionally biased region" description="Polar residues" evidence="1">
    <location>
        <begin position="972"/>
        <end position="985"/>
    </location>
</feature>
<protein>
    <submittedName>
        <fullName evidence="3">Faah-1 protein</fullName>
    </submittedName>
</protein>
<dbReference type="InterPro" id="IPR013083">
    <property type="entry name" value="Znf_RING/FYVE/PHD"/>
</dbReference>
<proteinExistence type="predicted"/>
<dbReference type="Gene3D" id="3.30.40.10">
    <property type="entry name" value="Zinc/RING finger domain, C3HC4 (zinc finger)"/>
    <property type="match status" value="1"/>
</dbReference>
<feature type="domain" description="Fibronectin type-III" evidence="2">
    <location>
        <begin position="293"/>
        <end position="404"/>
    </location>
</feature>
<dbReference type="GO" id="GO:0017064">
    <property type="term" value="F:fatty acid amide hydrolase activity"/>
    <property type="evidence" value="ECO:0007669"/>
    <property type="project" value="TreeGrafter"/>
</dbReference>
<dbReference type="InterPro" id="IPR003961">
    <property type="entry name" value="FN3_dom"/>
</dbReference>
<feature type="region of interest" description="Disordered" evidence="1">
    <location>
        <begin position="1"/>
        <end position="29"/>
    </location>
</feature>
<organism evidence="3 4">
    <name type="scientific">Symbiodinium natans</name>
    <dbReference type="NCBI Taxonomy" id="878477"/>
    <lineage>
        <taxon>Eukaryota</taxon>
        <taxon>Sar</taxon>
        <taxon>Alveolata</taxon>
        <taxon>Dinophyceae</taxon>
        <taxon>Suessiales</taxon>
        <taxon>Symbiodiniaceae</taxon>
        <taxon>Symbiodinium</taxon>
    </lineage>
</organism>
<name>A0A812KCC6_9DINO</name>
<reference evidence="3" key="1">
    <citation type="submission" date="2021-02" db="EMBL/GenBank/DDBJ databases">
        <authorList>
            <person name="Dougan E. K."/>
            <person name="Rhodes N."/>
            <person name="Thang M."/>
            <person name="Chan C."/>
        </authorList>
    </citation>
    <scope>NUCLEOTIDE SEQUENCE</scope>
</reference>
<dbReference type="OrthoDB" id="411986at2759"/>